<comment type="similarity">
    <text evidence="2">Belongs to the MNN1/MNT family.</text>
</comment>
<gene>
    <name evidence="10" type="ORF">AGOS_AFL235W</name>
</gene>
<protein>
    <submittedName>
        <fullName evidence="10">AFL235Wp</fullName>
    </submittedName>
</protein>
<evidence type="ECO:0000256" key="2">
    <source>
        <dbReference type="ARBA" id="ARBA00009105"/>
    </source>
</evidence>
<dbReference type="InParanoid" id="Q755P8"/>
<dbReference type="GO" id="GO:0006493">
    <property type="term" value="P:protein O-linked glycosylation"/>
    <property type="evidence" value="ECO:0000318"/>
    <property type="project" value="GO_Central"/>
</dbReference>
<dbReference type="SUPFAM" id="SSF53448">
    <property type="entry name" value="Nucleotide-diphospho-sugar transferases"/>
    <property type="match status" value="1"/>
</dbReference>
<accession>Q755P8</accession>
<dbReference type="InterPro" id="IPR029044">
    <property type="entry name" value="Nucleotide-diphossugar_trans"/>
</dbReference>
<evidence type="ECO:0000256" key="9">
    <source>
        <dbReference type="ARBA" id="ARBA00023180"/>
    </source>
</evidence>
<dbReference type="PANTHER" id="PTHR31392:SF1">
    <property type="entry name" value="ALPHA-1,3-MANNOSYLTRANSFERASE MNN1-RELATED"/>
    <property type="match status" value="1"/>
</dbReference>
<dbReference type="EMBL" id="AE016819">
    <property type="protein sequence ID" value="AAS53139.2"/>
    <property type="molecule type" value="Genomic_DNA"/>
</dbReference>
<dbReference type="HOGENOM" id="CLU_015387_1_0_1"/>
<dbReference type="PANTHER" id="PTHR31392">
    <property type="entry name" value="ALPHA-1,3-MANNOSYLTRANSFERASE MNN1-RELATED"/>
    <property type="match status" value="1"/>
</dbReference>
<dbReference type="GO" id="GO:0000033">
    <property type="term" value="F:alpha-1,3-mannosyltransferase activity"/>
    <property type="evidence" value="ECO:0000318"/>
    <property type="project" value="GO_Central"/>
</dbReference>
<keyword evidence="11" id="KW-1185">Reference proteome</keyword>
<comment type="subcellular location">
    <subcellularLocation>
        <location evidence="1">Membrane</location>
        <topology evidence="1">Single-pass type II membrane protein</topology>
    </subcellularLocation>
</comment>
<keyword evidence="6" id="KW-0735">Signal-anchor</keyword>
<evidence type="ECO:0000256" key="7">
    <source>
        <dbReference type="ARBA" id="ARBA00022989"/>
    </source>
</evidence>
<dbReference type="Pfam" id="PF11051">
    <property type="entry name" value="Mannosyl_trans3"/>
    <property type="match status" value="1"/>
</dbReference>
<evidence type="ECO:0000313" key="11">
    <source>
        <dbReference type="Proteomes" id="UP000000591"/>
    </source>
</evidence>
<dbReference type="OMA" id="GDKEWFW"/>
<keyword evidence="4" id="KW-0808">Transferase</keyword>
<dbReference type="GO" id="GO:0016020">
    <property type="term" value="C:membrane"/>
    <property type="evidence" value="ECO:0007669"/>
    <property type="project" value="UniProtKB-SubCell"/>
</dbReference>
<reference evidence="11" key="2">
    <citation type="journal article" date="2013" name="G3 (Bethesda)">
        <title>Genomes of Ashbya fungi isolated from insects reveal four mating-type loci, numerous translocations, lack of transposons, and distinct gene duplications.</title>
        <authorList>
            <person name="Dietrich F.S."/>
            <person name="Voegeli S."/>
            <person name="Kuo S."/>
            <person name="Philippsen P."/>
        </authorList>
    </citation>
    <scope>GENOME REANNOTATION</scope>
    <source>
        <strain evidence="11">ATCC 10895 / CBS 109.51 / FGSC 9923 / NRRL Y-1056</strain>
    </source>
</reference>
<dbReference type="FunCoup" id="Q755P8">
    <property type="interactions" value="25"/>
</dbReference>
<evidence type="ECO:0000256" key="3">
    <source>
        <dbReference type="ARBA" id="ARBA00022676"/>
    </source>
</evidence>
<dbReference type="Gene3D" id="3.90.550.10">
    <property type="entry name" value="Spore Coat Polysaccharide Biosynthesis Protein SpsA, Chain A"/>
    <property type="match status" value="1"/>
</dbReference>
<keyword evidence="7" id="KW-1133">Transmembrane helix</keyword>
<evidence type="ECO:0000256" key="8">
    <source>
        <dbReference type="ARBA" id="ARBA00023136"/>
    </source>
</evidence>
<dbReference type="OrthoDB" id="430354at2759"/>
<keyword evidence="5" id="KW-0812">Transmembrane</keyword>
<reference evidence="10 11" key="1">
    <citation type="journal article" date="2004" name="Science">
        <title>The Ashbya gossypii genome as a tool for mapping the ancient Saccharomyces cerevisiae genome.</title>
        <authorList>
            <person name="Dietrich F.S."/>
            <person name="Voegeli S."/>
            <person name="Brachat S."/>
            <person name="Lerch A."/>
            <person name="Gates K."/>
            <person name="Steiner S."/>
            <person name="Mohr C."/>
            <person name="Pohlmann R."/>
            <person name="Luedi P."/>
            <person name="Choi S."/>
            <person name="Wing R.A."/>
            <person name="Flavier A."/>
            <person name="Gaffney T.D."/>
            <person name="Philippsen P."/>
        </authorList>
    </citation>
    <scope>NUCLEOTIDE SEQUENCE [LARGE SCALE GENOMIC DNA]</scope>
    <source>
        <strain evidence="11">ATCC 10895 / CBS 109.51 / FGSC 9923 / NRRL Y-1056</strain>
    </source>
</reference>
<dbReference type="InterPro" id="IPR022751">
    <property type="entry name" value="Alpha_mannosyltransferase"/>
</dbReference>
<keyword evidence="9" id="KW-0325">Glycoprotein</keyword>
<keyword evidence="3" id="KW-0328">Glycosyltransferase</keyword>
<dbReference type="GO" id="GO:0005794">
    <property type="term" value="C:Golgi apparatus"/>
    <property type="evidence" value="ECO:0000318"/>
    <property type="project" value="GO_Central"/>
</dbReference>
<name>Q755P8_EREGS</name>
<dbReference type="eggNOG" id="ENOG502RZ48">
    <property type="taxonomic scope" value="Eukaryota"/>
</dbReference>
<sequence length="610" mass="70186">MRLKRYSLRLKSLPIVSVLLAVAISTISLGLMSQGYFGSRLASAMEGFRTSSSSFYENRFNSGSSSLKEMFKESEDTSDAPNKEQLCKQYFQLTYRNDPSWSNEAVRESNSLLNDASYTALLIERMRIFADCFMSGDVQLQAVLPEKSDMFEFHQRMYPFLAKGRSWHDIWPTFSDVKTGDTYAPGMLNDGRRVHIDDSVSFWKNWQSFSKGRGIVITAGEEHIQMLLRLLAVLDHLGNTLPIELVLTESPSQERIQKIAHYLRDKTKQSLRIVDCKKILEPSYRPLIFDFRYKWLAYLLNSFEEVVFIDLDVVPFVSIDKFFEMEGYKSTGILMFQDRVFNSIKNSKCRTAIHHILPSHAEQTLWKHQAKYTKEKAKHRLKNFPDDAGAASVYDRYLEGDRMHMVESGLVVVDKRKKISSLIISLMLHMNIAECSYGDKEYLWLGQLVSGEDYYIHPLPPAILGMPQEVKHDNKKKYEVCSTQIAHMDHDGSILWVNGGMQNCKFPEFADSEVESNNEYFSSQHSDKEVLRKFYESPINIQMAFIPNLVDSNWHAIATCNSYTWCAEIKPDFTESSSRGNFIISGNDPRLPVYNEIKGIWMHAPSLSDI</sequence>
<dbReference type="RefSeq" id="NP_985315.2">
    <property type="nucleotide sequence ID" value="NM_210669.3"/>
</dbReference>
<evidence type="ECO:0000256" key="1">
    <source>
        <dbReference type="ARBA" id="ARBA00004606"/>
    </source>
</evidence>
<organism evidence="10 11">
    <name type="scientific">Eremothecium gossypii (strain ATCC 10895 / CBS 109.51 / FGSC 9923 / NRRL Y-1056)</name>
    <name type="common">Yeast</name>
    <name type="synonym">Ashbya gossypii</name>
    <dbReference type="NCBI Taxonomy" id="284811"/>
    <lineage>
        <taxon>Eukaryota</taxon>
        <taxon>Fungi</taxon>
        <taxon>Dikarya</taxon>
        <taxon>Ascomycota</taxon>
        <taxon>Saccharomycotina</taxon>
        <taxon>Saccharomycetes</taxon>
        <taxon>Saccharomycetales</taxon>
        <taxon>Saccharomycetaceae</taxon>
        <taxon>Eremothecium</taxon>
    </lineage>
</organism>
<evidence type="ECO:0000256" key="4">
    <source>
        <dbReference type="ARBA" id="ARBA00022679"/>
    </source>
</evidence>
<evidence type="ECO:0000313" key="10">
    <source>
        <dbReference type="EMBL" id="AAS53139.2"/>
    </source>
</evidence>
<evidence type="ECO:0000256" key="6">
    <source>
        <dbReference type="ARBA" id="ARBA00022968"/>
    </source>
</evidence>
<evidence type="ECO:0000256" key="5">
    <source>
        <dbReference type="ARBA" id="ARBA00022692"/>
    </source>
</evidence>
<dbReference type="KEGG" id="ago:AGOS_AFL235W"/>
<dbReference type="GeneID" id="4621539"/>
<dbReference type="Proteomes" id="UP000000591">
    <property type="component" value="Chromosome VI"/>
</dbReference>
<keyword evidence="8" id="KW-0472">Membrane</keyword>
<proteinExistence type="inferred from homology"/>
<dbReference type="AlphaFoldDB" id="Q755P8"/>